<organism evidence="2">
    <name type="scientific">freshwater metagenome</name>
    <dbReference type="NCBI Taxonomy" id="449393"/>
    <lineage>
        <taxon>unclassified sequences</taxon>
        <taxon>metagenomes</taxon>
        <taxon>ecological metagenomes</taxon>
    </lineage>
</organism>
<accession>A0A6J6GS10</accession>
<gene>
    <name evidence="2" type="ORF">UFOPK1826_00886</name>
</gene>
<dbReference type="EMBL" id="CAEZUN010000102">
    <property type="protein sequence ID" value="CAB4604162.1"/>
    <property type="molecule type" value="Genomic_DNA"/>
</dbReference>
<feature type="region of interest" description="Disordered" evidence="1">
    <location>
        <begin position="474"/>
        <end position="493"/>
    </location>
</feature>
<protein>
    <submittedName>
        <fullName evidence="2">Unannotated protein</fullName>
    </submittedName>
</protein>
<sequence length="710" mass="75266">MFKKPALVVLFSVLVATATFSSALAAPATDIKWRETSLPPSSVISVNELANSNSNGKKTWAVKGDCSINKAKTQVTTKPSGTCIVTLKIAKQGSFKAIAATKALSISGSGATNTSATGGTTVTTVATVATTSNSPIYYTPAPMSVILKRSLPGKTLSALSAVSNRTKFMIGDNSSGALAANYLTIDSASSYAAPAAQLTAQTFESYLKGIFNAAPDTTDTSQFRIDSVLHNIYSLDFEPASANKLVFKINWGFTTASTGFISFSYDNANKVLQAKKRYSLSTSTYTHSLDSSFSAANYYVKLSNGSFSLVPSIGDATQLHLFSSPINYDMPTDFNPDGVAFVSNERVSIAGVKNESTSSYESSNGVLRDITATYKPQISVVGSSSATKSAADAKIAEIKTLVEAQGGKLRYDTALYKNYRDGALGVTLQSSSIANGTLGQQTTPFVYFTNEKDSSGMYHPFMVMASYSITDKPSNLNDIRRPPGDGTSGGGYASSKVTRDAVLQLAMNRIPLRDYGLVSSLTENTFVKSLLSDGKSSAAPNTFNYASTSTNGIAFDGVEIYPAMNNTVNQSQPAAEICSIGVHVGQGMGLHYHADGFSALNNGLSLYNSDDYTGKTHPPLLGFGLDGVALFGKYLAANSSMIGYSVALDEYGGHDHDGIGYHYHAHTEAAVSPLGKAYTLHLLLRGAWRGKINSIPSFWSNDKKSTYLGF</sequence>
<dbReference type="AlphaFoldDB" id="A0A6J6GS10"/>
<evidence type="ECO:0000256" key="1">
    <source>
        <dbReference type="SAM" id="MobiDB-lite"/>
    </source>
</evidence>
<reference evidence="2" key="1">
    <citation type="submission" date="2020-05" db="EMBL/GenBank/DDBJ databases">
        <authorList>
            <person name="Chiriac C."/>
            <person name="Salcher M."/>
            <person name="Ghai R."/>
            <person name="Kavagutti S V."/>
        </authorList>
    </citation>
    <scope>NUCLEOTIDE SEQUENCE</scope>
</reference>
<name>A0A6J6GS10_9ZZZZ</name>
<proteinExistence type="predicted"/>
<evidence type="ECO:0000313" key="2">
    <source>
        <dbReference type="EMBL" id="CAB4604162.1"/>
    </source>
</evidence>